<dbReference type="OrthoDB" id="9767603at2"/>
<feature type="region of interest" description="Disordered" evidence="1">
    <location>
        <begin position="586"/>
        <end position="621"/>
    </location>
</feature>
<keyword evidence="2" id="KW-0812">Transmembrane</keyword>
<protein>
    <submittedName>
        <fullName evidence="6">Predicted membrane protein</fullName>
    </submittedName>
</protein>
<keyword evidence="3" id="KW-0732">Signal</keyword>
<feature type="compositionally biased region" description="Gly residues" evidence="1">
    <location>
        <begin position="595"/>
        <end position="621"/>
    </location>
</feature>
<accession>A0A1I1ADD0</accession>
<keyword evidence="2" id="KW-0472">Membrane</keyword>
<sequence length="621" mass="69777">MKKQNKLLLMMGLIICLIMIPLGTSYAEEYDDSNPDDYVTKEFNVSAVFDKGHTASITEEIKVDFRQSHHGITRNIPKATDNTYEIKNISVDGFKYKIEESGNNKVVRIGDGDVYLTGDQTFVLHYQIEYYKDEEAEADFLAQNMLPTEWETSIRYSSLSLTLPEDINWSDMYVYAGSYGESDTASWGEYFESWADDKTIYLEGENLPKGYGVTLRDTTLPDGYWSDARSMAEAHKGSILIISIVAVLTALLTLILWVLYGRDEKIIETVEFYPPDNLTPAEVGYALDEAIDDSEMMNMIFYLANKGYLSIEQDKKNFIIKKEKNIQESEPKYAKTFMNGLFKKKNTVNTKNVSSSFRTSLDNAKKEVKEVYNEKYGEVFTTSSSLSRFVCILLAAINMLVLTIANDGFDGIFMCILPAIPALFGFIFAWDGFDNSIKGGKGKAKVILGVLMYLFGILVLAAFYFIYPNNIHVYLYMIAQVIVFFFSIIMQKRSSTNVELMGKIQGFRRFIKEAEYDKIVELSNEEPEYFYHILPYAAILGLDTTWTKHFERINVPQPSWYRSDGREFVYSTVWCHSMIHSCTKSAVPPTPSSGSSGGYSGGSSGGGFSGGGGGGGGGGAW</sequence>
<evidence type="ECO:0000313" key="7">
    <source>
        <dbReference type="Proteomes" id="UP000198838"/>
    </source>
</evidence>
<keyword evidence="2" id="KW-1133">Transmembrane helix</keyword>
<dbReference type="InterPro" id="IPR018702">
    <property type="entry name" value="DUF2207"/>
</dbReference>
<evidence type="ECO:0000313" key="6">
    <source>
        <dbReference type="EMBL" id="SFB35356.1"/>
    </source>
</evidence>
<dbReference type="InterPro" id="IPR048389">
    <property type="entry name" value="YciQ-like_C"/>
</dbReference>
<evidence type="ECO:0000259" key="5">
    <source>
        <dbReference type="Pfam" id="PF20990"/>
    </source>
</evidence>
<name>A0A1I1ADD0_9FIRM</name>
<feature type="transmembrane region" description="Helical" evidence="2">
    <location>
        <begin position="385"/>
        <end position="405"/>
    </location>
</feature>
<feature type="chain" id="PRO_5011469435" evidence="3">
    <location>
        <begin position="28"/>
        <end position="621"/>
    </location>
</feature>
<reference evidence="6 7" key="1">
    <citation type="submission" date="2016-10" db="EMBL/GenBank/DDBJ databases">
        <authorList>
            <person name="de Groot N.N."/>
        </authorList>
    </citation>
    <scope>NUCLEOTIDE SEQUENCE [LARGE SCALE GENOMIC DNA]</scope>
    <source>
        <strain evidence="6 7">DSM 5522</strain>
    </source>
</reference>
<dbReference type="Pfam" id="PF09972">
    <property type="entry name" value="DUF2207"/>
    <property type="match status" value="1"/>
</dbReference>
<dbReference type="Proteomes" id="UP000198838">
    <property type="component" value="Unassembled WGS sequence"/>
</dbReference>
<dbReference type="Pfam" id="PF20990">
    <property type="entry name" value="DUF2207_C"/>
    <property type="match status" value="1"/>
</dbReference>
<feature type="signal peptide" evidence="3">
    <location>
        <begin position="1"/>
        <end position="27"/>
    </location>
</feature>
<organism evidence="6 7">
    <name type="scientific">Acetitomaculum ruminis DSM 5522</name>
    <dbReference type="NCBI Taxonomy" id="1120918"/>
    <lineage>
        <taxon>Bacteria</taxon>
        <taxon>Bacillati</taxon>
        <taxon>Bacillota</taxon>
        <taxon>Clostridia</taxon>
        <taxon>Lachnospirales</taxon>
        <taxon>Lachnospiraceae</taxon>
        <taxon>Acetitomaculum</taxon>
    </lineage>
</organism>
<dbReference type="RefSeq" id="WP_092874459.1">
    <property type="nucleotide sequence ID" value="NZ_FOJY01000024.1"/>
</dbReference>
<feature type="transmembrane region" description="Helical" evidence="2">
    <location>
        <begin position="473"/>
        <end position="490"/>
    </location>
</feature>
<feature type="transmembrane region" description="Helical" evidence="2">
    <location>
        <begin position="411"/>
        <end position="433"/>
    </location>
</feature>
<feature type="domain" description="DUF2207" evidence="4">
    <location>
        <begin position="51"/>
        <end position="216"/>
    </location>
</feature>
<dbReference type="STRING" id="1120918.SAMN05216249_12422"/>
<evidence type="ECO:0000256" key="3">
    <source>
        <dbReference type="SAM" id="SignalP"/>
    </source>
</evidence>
<evidence type="ECO:0000259" key="4">
    <source>
        <dbReference type="Pfam" id="PF09972"/>
    </source>
</evidence>
<feature type="transmembrane region" description="Helical" evidence="2">
    <location>
        <begin position="239"/>
        <end position="260"/>
    </location>
</feature>
<feature type="domain" description="Predicted membrane protein YciQ-like C-terminal" evidence="5">
    <location>
        <begin position="271"/>
        <end position="550"/>
    </location>
</feature>
<dbReference type="AlphaFoldDB" id="A0A1I1ADD0"/>
<keyword evidence="7" id="KW-1185">Reference proteome</keyword>
<evidence type="ECO:0000256" key="1">
    <source>
        <dbReference type="SAM" id="MobiDB-lite"/>
    </source>
</evidence>
<dbReference type="EMBL" id="FOJY01000024">
    <property type="protein sequence ID" value="SFB35356.1"/>
    <property type="molecule type" value="Genomic_DNA"/>
</dbReference>
<proteinExistence type="predicted"/>
<feature type="transmembrane region" description="Helical" evidence="2">
    <location>
        <begin position="445"/>
        <end position="467"/>
    </location>
</feature>
<evidence type="ECO:0000256" key="2">
    <source>
        <dbReference type="SAM" id="Phobius"/>
    </source>
</evidence>
<gene>
    <name evidence="6" type="ORF">SAMN05216249_12422</name>
</gene>